<dbReference type="eggNOG" id="ENOG502QPXZ">
    <property type="taxonomic scope" value="Eukaryota"/>
</dbReference>
<dbReference type="OrthoDB" id="3039123at2759"/>
<dbReference type="PANTHER" id="PTHR33938">
    <property type="entry name" value="FERULOYL ESTERASE B-RELATED"/>
    <property type="match status" value="1"/>
</dbReference>
<dbReference type="SUPFAM" id="SSF53474">
    <property type="entry name" value="alpha/beta-Hydrolases"/>
    <property type="match status" value="1"/>
</dbReference>
<proteinExistence type="inferred from homology"/>
<gene>
    <name evidence="9" type="ORF">PFL1_06125</name>
</gene>
<evidence type="ECO:0000256" key="2">
    <source>
        <dbReference type="ARBA" id="ARBA00022487"/>
    </source>
</evidence>
<accession>A0A061H203</accession>
<evidence type="ECO:0000256" key="7">
    <source>
        <dbReference type="ARBA" id="ARBA00023157"/>
    </source>
</evidence>
<keyword evidence="7" id="KW-1015">Disulfide bond</keyword>
<dbReference type="RefSeq" id="XP_007881856.1">
    <property type="nucleotide sequence ID" value="XM_007883665.1"/>
</dbReference>
<dbReference type="InterPro" id="IPR011118">
    <property type="entry name" value="Tannase/feruloyl_esterase"/>
</dbReference>
<evidence type="ECO:0000256" key="8">
    <source>
        <dbReference type="RuleBase" id="RU361238"/>
    </source>
</evidence>
<evidence type="ECO:0000313" key="9">
    <source>
        <dbReference type="EMBL" id="EPQ26189.1"/>
    </source>
</evidence>
<evidence type="ECO:0000313" key="10">
    <source>
        <dbReference type="Proteomes" id="UP000053664"/>
    </source>
</evidence>
<protein>
    <recommendedName>
        <fullName evidence="8">Carboxylic ester hydrolase</fullName>
        <ecNumber evidence="8">3.1.1.-</ecNumber>
    </recommendedName>
</protein>
<dbReference type="EMBL" id="KE361646">
    <property type="protein sequence ID" value="EPQ26189.1"/>
    <property type="molecule type" value="Genomic_DNA"/>
</dbReference>
<feature type="chain" id="PRO_5005102821" description="Carboxylic ester hydrolase" evidence="8">
    <location>
        <begin position="27"/>
        <end position="532"/>
    </location>
</feature>
<evidence type="ECO:0000256" key="5">
    <source>
        <dbReference type="ARBA" id="ARBA00022801"/>
    </source>
</evidence>
<keyword evidence="3" id="KW-0479">Metal-binding</keyword>
<dbReference type="HOGENOM" id="CLU_014819_3_2_1"/>
<dbReference type="GO" id="GO:0046872">
    <property type="term" value="F:metal ion binding"/>
    <property type="evidence" value="ECO:0007669"/>
    <property type="project" value="UniProtKB-KW"/>
</dbReference>
<dbReference type="KEGG" id="pfp:PFL1_06125"/>
<evidence type="ECO:0000256" key="6">
    <source>
        <dbReference type="ARBA" id="ARBA00022837"/>
    </source>
</evidence>
<dbReference type="InterPro" id="IPR029058">
    <property type="entry name" value="AB_hydrolase_fold"/>
</dbReference>
<dbReference type="Pfam" id="PF07519">
    <property type="entry name" value="Tannase"/>
    <property type="match status" value="1"/>
</dbReference>
<dbReference type="GeneID" id="19320205"/>
<keyword evidence="2" id="KW-0719">Serine esterase</keyword>
<organism evidence="9 10">
    <name type="scientific">Pseudozyma flocculosa PF-1</name>
    <dbReference type="NCBI Taxonomy" id="1277687"/>
    <lineage>
        <taxon>Eukaryota</taxon>
        <taxon>Fungi</taxon>
        <taxon>Dikarya</taxon>
        <taxon>Basidiomycota</taxon>
        <taxon>Ustilaginomycotina</taxon>
        <taxon>Ustilaginomycetes</taxon>
        <taxon>Ustilaginales</taxon>
        <taxon>Ustilaginaceae</taxon>
        <taxon>Pseudozyma</taxon>
    </lineage>
</organism>
<reference evidence="9 10" key="1">
    <citation type="journal article" date="2013" name="Plant Cell">
        <title>The transition from a phytopathogenic smut ancestor to an anamorphic biocontrol agent deciphered by comparative whole-genome analysis.</title>
        <authorList>
            <person name="Lefebvre F."/>
            <person name="Joly D.L."/>
            <person name="Labbe C."/>
            <person name="Teichmann B."/>
            <person name="Linning R."/>
            <person name="Belzile F."/>
            <person name="Bakkeren G."/>
            <person name="Belanger R.R."/>
        </authorList>
    </citation>
    <scope>NUCLEOTIDE SEQUENCE [LARGE SCALE GENOMIC DNA]</scope>
    <source>
        <strain evidence="9 10">PF-1</strain>
    </source>
</reference>
<feature type="signal peptide" evidence="8">
    <location>
        <begin position="1"/>
        <end position="26"/>
    </location>
</feature>
<evidence type="ECO:0000256" key="4">
    <source>
        <dbReference type="ARBA" id="ARBA00022729"/>
    </source>
</evidence>
<evidence type="ECO:0000256" key="3">
    <source>
        <dbReference type="ARBA" id="ARBA00022723"/>
    </source>
</evidence>
<keyword evidence="4 8" id="KW-0732">Signal</keyword>
<keyword evidence="5 8" id="KW-0378">Hydrolase</keyword>
<dbReference type="Proteomes" id="UP000053664">
    <property type="component" value="Unassembled WGS sequence"/>
</dbReference>
<dbReference type="AlphaFoldDB" id="A0A061H203"/>
<comment type="similarity">
    <text evidence="1 8">Belongs to the tannase family.</text>
</comment>
<dbReference type="EC" id="3.1.1.-" evidence="8"/>
<keyword evidence="6" id="KW-0106">Calcium</keyword>
<dbReference type="GO" id="GO:0030600">
    <property type="term" value="F:feruloyl esterase activity"/>
    <property type="evidence" value="ECO:0007669"/>
    <property type="project" value="UniProtKB-ARBA"/>
</dbReference>
<dbReference type="PANTHER" id="PTHR33938:SF8">
    <property type="entry name" value="CARBOXYLIC ESTER HYDROLASE"/>
    <property type="match status" value="1"/>
</dbReference>
<sequence length="532" mass="58067">MHLGPLLKTPAALLLLAASWLGAAAAQPAKAPRCDELRPPSIAGATVVDVQTAERTNVTLSRTIRFCEVNVTLTHGTADDRVLISTWLPADDLWNGRFLGTGGGGYIAGRFAGELAPAIARGFAASSTDAGVGSANDGEFILKTDGSDQVNRDLLVNFAHRSIHEMTLTGKHLTRQYYGSKRRLYSYWTGCSTGGRQGMMEAQRYPTDYDGLMAAAPAINWATFVPAMDHTSLLRRRLGFQGPACELSEVRRLAVEACDALDGATDGVVAAPELCEFDAMSVVGRQFRCTGNDNGTDTNTGNETTSISAEAARIANEAWRGPSLEGKRVWYGYNYDSDLLTDAGLDPRFSKYAQAWTRLAVERDRSFDVDSQDEAAFASMLARSRHEYGELIDTSQADLSAAYRHGAKILTWHGGSDQAISGDGTVDYYTRVRRRMEREHGVDVDDFYRVFFAPGVGHCRGGVGALPDDALSQLVEWVEKGKAPERLDATTQDERKKKQPLCRLPTVARYDAAGDVRCVRSSWADKFEPLKL</sequence>
<evidence type="ECO:0000256" key="1">
    <source>
        <dbReference type="ARBA" id="ARBA00006249"/>
    </source>
</evidence>
<name>A0A061H203_9BASI</name>